<dbReference type="OrthoDB" id="64524at2157"/>
<dbReference type="Proteomes" id="UP000001431">
    <property type="component" value="Chromosome"/>
</dbReference>
<dbReference type="Gene3D" id="3.40.50.410">
    <property type="entry name" value="von Willebrand factor, type A domain"/>
    <property type="match status" value="1"/>
</dbReference>
<dbReference type="PROSITE" id="PS50234">
    <property type="entry name" value="VWFA"/>
    <property type="match status" value="1"/>
</dbReference>
<dbReference type="STRING" id="410359.Pcal_0953"/>
<dbReference type="eggNOG" id="arCOG00445">
    <property type="taxonomic scope" value="Archaea"/>
</dbReference>
<evidence type="ECO:0000259" key="1">
    <source>
        <dbReference type="PROSITE" id="PS50234"/>
    </source>
</evidence>
<organism evidence="2 3">
    <name type="scientific">Pyrobaculum calidifontis (strain DSM 21063 / JCM 11548 / VA1)</name>
    <dbReference type="NCBI Taxonomy" id="410359"/>
    <lineage>
        <taxon>Archaea</taxon>
        <taxon>Thermoproteota</taxon>
        <taxon>Thermoprotei</taxon>
        <taxon>Thermoproteales</taxon>
        <taxon>Thermoproteaceae</taxon>
        <taxon>Pyrobaculum</taxon>
    </lineage>
</organism>
<dbReference type="Pfam" id="PF13519">
    <property type="entry name" value="VWA_2"/>
    <property type="match status" value="1"/>
</dbReference>
<proteinExistence type="predicted"/>
<dbReference type="SUPFAM" id="SSF53300">
    <property type="entry name" value="vWA-like"/>
    <property type="match status" value="1"/>
</dbReference>
<dbReference type="GeneID" id="4908124"/>
<accession>A3MUR1</accession>
<dbReference type="AlphaFoldDB" id="A3MUR1"/>
<dbReference type="KEGG" id="pcl:Pcal_0953"/>
<feature type="domain" description="VWFA" evidence="1">
    <location>
        <begin position="199"/>
        <end position="325"/>
    </location>
</feature>
<evidence type="ECO:0000313" key="2">
    <source>
        <dbReference type="EMBL" id="ABO08378.1"/>
    </source>
</evidence>
<dbReference type="EMBL" id="CP000561">
    <property type="protein sequence ID" value="ABO08378.1"/>
    <property type="molecule type" value="Genomic_DNA"/>
</dbReference>
<evidence type="ECO:0000313" key="3">
    <source>
        <dbReference type="Proteomes" id="UP000001431"/>
    </source>
</evidence>
<dbReference type="HOGENOM" id="CLU_775270_0_0_2"/>
<dbReference type="InterPro" id="IPR036465">
    <property type="entry name" value="vWFA_dom_sf"/>
</dbReference>
<protein>
    <submittedName>
        <fullName evidence="2">von Willebrand factor, type A</fullName>
    </submittedName>
</protein>
<dbReference type="RefSeq" id="WP_011849636.1">
    <property type="nucleotide sequence ID" value="NC_009073.1"/>
</dbReference>
<reference evidence="2" key="1">
    <citation type="submission" date="2007-02" db="EMBL/GenBank/DDBJ databases">
        <title>Complete sequence of Pyrobaculum calidifontis JCM 11548.</title>
        <authorList>
            <consortium name="US DOE Joint Genome Institute"/>
            <person name="Copeland A."/>
            <person name="Lucas S."/>
            <person name="Lapidus A."/>
            <person name="Barry K."/>
            <person name="Glavina del Rio T."/>
            <person name="Dalin E."/>
            <person name="Tice H."/>
            <person name="Pitluck S."/>
            <person name="Chain P."/>
            <person name="Malfatti S."/>
            <person name="Shin M."/>
            <person name="Vergez L."/>
            <person name="Schmutz J."/>
            <person name="Larimer F."/>
            <person name="Land M."/>
            <person name="Hauser L."/>
            <person name="Kyrpides N."/>
            <person name="Mikhailova N."/>
            <person name="Cozen A.E."/>
            <person name="Fitz-Gibbon S.T."/>
            <person name="House C.H."/>
            <person name="Saltikov C."/>
            <person name="Lowe T.M."/>
            <person name="Richardson P."/>
        </authorList>
    </citation>
    <scope>NUCLEOTIDE SEQUENCE [LARGE SCALE GENOMIC DNA]</scope>
    <source>
        <strain evidence="2">JCM 11548</strain>
    </source>
</reference>
<gene>
    <name evidence="2" type="ordered locus">Pcal_0953</name>
</gene>
<name>A3MUR1_PYRCJ</name>
<sequence length="356" mass="39843">MNDLVELLAAVYSCLGGLSIRSLIYGIEDVYVRAELGDVDWEKVLEILAQNLAGTLKMSPSAAKEVIREAITCRPKLREGAPTLAIGSVGDEKAPTLAHLVNRHVPVDATPRVKLEVVRRLGLPRDRILRSYSRVVGRGEGWHVRGAVKSLRGYIPGTPFADVDLIRTATAFRRKLVMNMPISDFDIFVREYSRTADKPVYIALDVSGSMKEYMWGDVKLRVAKNAVARYLRQMASLRGRVSLLLFNVDADFMWTPYEVHKYLREMLEILEYVYAGGGTELASALEVLYSYGVREAVLITDGRTADVEKTWSLVKKFKRLHAVAVEKSDLLKQIAKATGGKYQELSPKLDMSVIHD</sequence>
<dbReference type="InterPro" id="IPR002035">
    <property type="entry name" value="VWF_A"/>
</dbReference>
<keyword evidence="3" id="KW-1185">Reference proteome</keyword>
<dbReference type="SMART" id="SM00327">
    <property type="entry name" value="VWA"/>
    <property type="match status" value="1"/>
</dbReference>